<evidence type="ECO:0000256" key="4">
    <source>
        <dbReference type="ARBA" id="ARBA00023136"/>
    </source>
</evidence>
<dbReference type="InterPro" id="IPR006694">
    <property type="entry name" value="Fatty_acid_hydroxylase"/>
</dbReference>
<dbReference type="GO" id="GO:0005506">
    <property type="term" value="F:iron ion binding"/>
    <property type="evidence" value="ECO:0007669"/>
    <property type="project" value="InterPro"/>
</dbReference>
<name>A0A317ECS0_9PROT</name>
<feature type="transmembrane region" description="Helical" evidence="5">
    <location>
        <begin position="6"/>
        <end position="26"/>
    </location>
</feature>
<dbReference type="GO" id="GO:0016020">
    <property type="term" value="C:membrane"/>
    <property type="evidence" value="ECO:0007669"/>
    <property type="project" value="UniProtKB-SubCell"/>
</dbReference>
<keyword evidence="3 5" id="KW-1133">Transmembrane helix</keyword>
<feature type="domain" description="Fatty acid hydroxylase" evidence="6">
    <location>
        <begin position="82"/>
        <end position="230"/>
    </location>
</feature>
<protein>
    <submittedName>
        <fullName evidence="7">Fatty acid hydroxylase</fullName>
    </submittedName>
</protein>
<keyword evidence="8" id="KW-1185">Reference proteome</keyword>
<evidence type="ECO:0000256" key="3">
    <source>
        <dbReference type="ARBA" id="ARBA00022989"/>
    </source>
</evidence>
<dbReference type="AlphaFoldDB" id="A0A317ECS0"/>
<accession>A0A317ECS0</accession>
<comment type="caution">
    <text evidence="7">The sequence shown here is derived from an EMBL/GenBank/DDBJ whole genome shotgun (WGS) entry which is preliminary data.</text>
</comment>
<dbReference type="EMBL" id="QGLE01000003">
    <property type="protein sequence ID" value="PWR24521.1"/>
    <property type="molecule type" value="Genomic_DNA"/>
</dbReference>
<dbReference type="GO" id="GO:0016491">
    <property type="term" value="F:oxidoreductase activity"/>
    <property type="evidence" value="ECO:0007669"/>
    <property type="project" value="InterPro"/>
</dbReference>
<dbReference type="InterPro" id="IPR050307">
    <property type="entry name" value="Sterol_Desaturase_Related"/>
</dbReference>
<evidence type="ECO:0000256" key="2">
    <source>
        <dbReference type="ARBA" id="ARBA00022692"/>
    </source>
</evidence>
<keyword evidence="2 5" id="KW-0812">Transmembrane</keyword>
<feature type="transmembrane region" description="Helical" evidence="5">
    <location>
        <begin position="74"/>
        <end position="94"/>
    </location>
</feature>
<sequence>METKDIAILGIFLGVALTEACVTGFFRKAAQKPGDGMVEALSFGALLLVSMPVGLMGGAFIASQFAARDALANWPLLAQIGLFLVFDDMFQYWWHRLSHSVSWLYKLHRPHHNAEYMSVRIVYRNNFFYYLLMPSLWLSGALVYLGLGPVYAVYAVVKMAVIIGAHSDVRWDAPLYRIKWLSPLMWLVERTISTPATHAAHHGKHAADGITNYKGNFGNLLFFWDVLFGTAKITRRYPAEFGVENLPPTTVGEQMLRPLLHAPAEAKAEAVPAGSRA</sequence>
<feature type="transmembrane region" description="Helical" evidence="5">
    <location>
        <begin position="38"/>
        <end position="62"/>
    </location>
</feature>
<dbReference type="Proteomes" id="UP000245461">
    <property type="component" value="Unassembled WGS sequence"/>
</dbReference>
<comment type="subcellular location">
    <subcellularLocation>
        <location evidence="1">Membrane</location>
    </subcellularLocation>
</comment>
<gene>
    <name evidence="7" type="ORF">DKG74_06870</name>
</gene>
<dbReference type="RefSeq" id="WP_109904030.1">
    <property type="nucleotide sequence ID" value="NZ_QGLE01000003.1"/>
</dbReference>
<evidence type="ECO:0000313" key="7">
    <source>
        <dbReference type="EMBL" id="PWR24521.1"/>
    </source>
</evidence>
<dbReference type="Pfam" id="PF04116">
    <property type="entry name" value="FA_hydroxylase"/>
    <property type="match status" value="1"/>
</dbReference>
<organism evidence="7 8">
    <name type="scientific">Zavarzinia aquatilis</name>
    <dbReference type="NCBI Taxonomy" id="2211142"/>
    <lineage>
        <taxon>Bacteria</taxon>
        <taxon>Pseudomonadati</taxon>
        <taxon>Pseudomonadota</taxon>
        <taxon>Alphaproteobacteria</taxon>
        <taxon>Rhodospirillales</taxon>
        <taxon>Zavarziniaceae</taxon>
        <taxon>Zavarzinia</taxon>
    </lineage>
</organism>
<evidence type="ECO:0000259" key="6">
    <source>
        <dbReference type="Pfam" id="PF04116"/>
    </source>
</evidence>
<keyword evidence="4 5" id="KW-0472">Membrane</keyword>
<reference evidence="7 8" key="1">
    <citation type="submission" date="2018-05" db="EMBL/GenBank/DDBJ databases">
        <title>Zavarzinia sp. HR-AS.</title>
        <authorList>
            <person name="Lee Y."/>
            <person name="Jeon C.O."/>
        </authorList>
    </citation>
    <scope>NUCLEOTIDE SEQUENCE [LARGE SCALE GENOMIC DNA]</scope>
    <source>
        <strain evidence="7 8">HR-AS</strain>
    </source>
</reference>
<proteinExistence type="predicted"/>
<evidence type="ECO:0000256" key="5">
    <source>
        <dbReference type="SAM" id="Phobius"/>
    </source>
</evidence>
<dbReference type="GO" id="GO:0008610">
    <property type="term" value="P:lipid biosynthetic process"/>
    <property type="evidence" value="ECO:0007669"/>
    <property type="project" value="InterPro"/>
</dbReference>
<dbReference type="OrthoDB" id="9770329at2"/>
<evidence type="ECO:0000313" key="8">
    <source>
        <dbReference type="Proteomes" id="UP000245461"/>
    </source>
</evidence>
<evidence type="ECO:0000256" key="1">
    <source>
        <dbReference type="ARBA" id="ARBA00004370"/>
    </source>
</evidence>
<dbReference type="PANTHER" id="PTHR11863">
    <property type="entry name" value="STEROL DESATURASE"/>
    <property type="match status" value="1"/>
</dbReference>